<evidence type="ECO:0000256" key="5">
    <source>
        <dbReference type="ARBA" id="ARBA00023237"/>
    </source>
</evidence>
<comment type="similarity">
    <text evidence="2">Belongs to the MipA/OmpV family.</text>
</comment>
<keyword evidence="5" id="KW-0998">Cell outer membrane</keyword>
<gene>
    <name evidence="6" type="ORF">ELB75_10320</name>
</gene>
<accession>A0A3S9SLP8</accession>
<evidence type="ECO:0000256" key="1">
    <source>
        <dbReference type="ARBA" id="ARBA00004442"/>
    </source>
</evidence>
<dbReference type="PANTHER" id="PTHR38776">
    <property type="entry name" value="MLTA-INTERACTING PROTEIN-RELATED"/>
    <property type="match status" value="1"/>
</dbReference>
<evidence type="ECO:0000256" key="3">
    <source>
        <dbReference type="ARBA" id="ARBA00022729"/>
    </source>
</evidence>
<organism evidence="6 7">
    <name type="scientific">Eikenella corrodens</name>
    <dbReference type="NCBI Taxonomy" id="539"/>
    <lineage>
        <taxon>Bacteria</taxon>
        <taxon>Pseudomonadati</taxon>
        <taxon>Pseudomonadota</taxon>
        <taxon>Betaproteobacteria</taxon>
        <taxon>Neisseriales</taxon>
        <taxon>Neisseriaceae</taxon>
        <taxon>Eikenella</taxon>
    </lineage>
</organism>
<protein>
    <submittedName>
        <fullName evidence="6">Uncharacterized protein</fullName>
    </submittedName>
</protein>
<dbReference type="PANTHER" id="PTHR38776:SF1">
    <property type="entry name" value="MLTA-INTERACTING PROTEIN-RELATED"/>
    <property type="match status" value="1"/>
</dbReference>
<proteinExistence type="inferred from homology"/>
<dbReference type="RefSeq" id="WP_126983830.1">
    <property type="nucleotide sequence ID" value="NZ_CP034670.1"/>
</dbReference>
<dbReference type="EMBL" id="CP034670">
    <property type="protein sequence ID" value="AZR60368.1"/>
    <property type="molecule type" value="Genomic_DNA"/>
</dbReference>
<evidence type="ECO:0000313" key="6">
    <source>
        <dbReference type="EMBL" id="AZR60368.1"/>
    </source>
</evidence>
<evidence type="ECO:0000256" key="2">
    <source>
        <dbReference type="ARBA" id="ARBA00005722"/>
    </source>
</evidence>
<name>A0A3S9SLP8_EIKCO</name>
<keyword evidence="4" id="KW-0472">Membrane</keyword>
<dbReference type="OrthoDB" id="8585044at2"/>
<dbReference type="AlphaFoldDB" id="A0A3S9SLP8"/>
<sequence>MSYSNKKFNRYYYGINADEARRSGLNAYQPKSSVNPYIGLETQYSFTPKFSAFTGVLAEALPSTVKNSQMNDGKYRVEGTAGLMCRF</sequence>
<evidence type="ECO:0000256" key="4">
    <source>
        <dbReference type="ARBA" id="ARBA00023136"/>
    </source>
</evidence>
<evidence type="ECO:0000313" key="7">
    <source>
        <dbReference type="Proteomes" id="UP000282435"/>
    </source>
</evidence>
<comment type="subcellular location">
    <subcellularLocation>
        <location evidence="1">Cell outer membrane</location>
    </subcellularLocation>
</comment>
<dbReference type="Pfam" id="PF06629">
    <property type="entry name" value="MipA"/>
    <property type="match status" value="1"/>
</dbReference>
<reference evidence="6 7" key="1">
    <citation type="submission" date="2018-12" db="EMBL/GenBank/DDBJ databases">
        <title>Genome sequencing of Eikenella corrodens KCOM 3110 (= JS217).</title>
        <authorList>
            <person name="Koo J.-K."/>
            <person name="Park S.-N."/>
            <person name="Lim Y.K."/>
        </authorList>
    </citation>
    <scope>NUCLEOTIDE SEQUENCE [LARGE SCALE GENOMIC DNA]</scope>
    <source>
        <strain evidence="6 7">KCOM 3110</strain>
    </source>
</reference>
<dbReference type="InterPro" id="IPR010583">
    <property type="entry name" value="MipA"/>
</dbReference>
<dbReference type="GO" id="GO:0009279">
    <property type="term" value="C:cell outer membrane"/>
    <property type="evidence" value="ECO:0007669"/>
    <property type="project" value="UniProtKB-SubCell"/>
</dbReference>
<dbReference type="Proteomes" id="UP000282435">
    <property type="component" value="Chromosome"/>
</dbReference>
<keyword evidence="3" id="KW-0732">Signal</keyword>